<evidence type="ECO:0000256" key="1">
    <source>
        <dbReference type="ARBA" id="ARBA00004651"/>
    </source>
</evidence>
<accession>A0A0B7GZS3</accession>
<dbReference type="PANTHER" id="PTHR30213:SF1">
    <property type="entry name" value="INNER MEMBRANE PROTEIN YHJD"/>
    <property type="match status" value="1"/>
</dbReference>
<feature type="transmembrane region" description="Helical" evidence="6">
    <location>
        <begin position="96"/>
        <end position="116"/>
    </location>
</feature>
<reference evidence="8" key="1">
    <citation type="submission" date="2015-01" db="EMBL/GenBank/DDBJ databases">
        <authorList>
            <person name="MANFREDI Pablo"/>
        </authorList>
    </citation>
    <scope>NUCLEOTIDE SEQUENCE [LARGE SCALE GENOMIC DNA]</scope>
    <source>
        <strain evidence="8">Ccyn2B</strain>
    </source>
</reference>
<dbReference type="EMBL" id="CDOD01000004">
    <property type="protein sequence ID" value="CEN32786.1"/>
    <property type="molecule type" value="Genomic_DNA"/>
</dbReference>
<evidence type="ECO:0000256" key="6">
    <source>
        <dbReference type="SAM" id="Phobius"/>
    </source>
</evidence>
<dbReference type="GO" id="GO:0005886">
    <property type="term" value="C:plasma membrane"/>
    <property type="evidence" value="ECO:0007669"/>
    <property type="project" value="UniProtKB-SubCell"/>
</dbReference>
<name>A0A0B7GZS3_9FLAO</name>
<evidence type="ECO:0000256" key="2">
    <source>
        <dbReference type="ARBA" id="ARBA00022475"/>
    </source>
</evidence>
<evidence type="ECO:0000313" key="8">
    <source>
        <dbReference type="Proteomes" id="UP000038055"/>
    </source>
</evidence>
<dbReference type="InterPro" id="IPR017039">
    <property type="entry name" value="Virul_fac_BrkB"/>
</dbReference>
<keyword evidence="2" id="KW-1003">Cell membrane</keyword>
<proteinExistence type="predicted"/>
<comment type="subcellular location">
    <subcellularLocation>
        <location evidence="1">Cell membrane</location>
        <topology evidence="1">Multi-pass membrane protein</topology>
    </subcellularLocation>
</comment>
<evidence type="ECO:0000256" key="4">
    <source>
        <dbReference type="ARBA" id="ARBA00022989"/>
    </source>
</evidence>
<dbReference type="eggNOG" id="COG1295">
    <property type="taxonomic scope" value="Bacteria"/>
</dbReference>
<keyword evidence="4 6" id="KW-1133">Transmembrane helix</keyword>
<dbReference type="PIRSF" id="PIRSF035875">
    <property type="entry name" value="RNase_BN"/>
    <property type="match status" value="1"/>
</dbReference>
<dbReference type="Proteomes" id="UP000038055">
    <property type="component" value="Unassembled WGS sequence"/>
</dbReference>
<keyword evidence="5 6" id="KW-0472">Membrane</keyword>
<dbReference type="Pfam" id="PF03631">
    <property type="entry name" value="Virul_fac_BrkB"/>
    <property type="match status" value="1"/>
</dbReference>
<keyword evidence="3 6" id="KW-0812">Transmembrane</keyword>
<dbReference type="NCBIfam" id="TIGR00765">
    <property type="entry name" value="yihY_not_rbn"/>
    <property type="match status" value="1"/>
</dbReference>
<dbReference type="RefSeq" id="WP_156120714.1">
    <property type="nucleotide sequence ID" value="NZ_CDOD01000004.1"/>
</dbReference>
<evidence type="ECO:0000313" key="7">
    <source>
        <dbReference type="EMBL" id="CEN32786.1"/>
    </source>
</evidence>
<dbReference type="PANTHER" id="PTHR30213">
    <property type="entry name" value="INNER MEMBRANE PROTEIN YHJD"/>
    <property type="match status" value="1"/>
</dbReference>
<feature type="transmembrane region" description="Helical" evidence="6">
    <location>
        <begin position="247"/>
        <end position="272"/>
    </location>
</feature>
<organism evidence="7 8">
    <name type="scientific">Capnocytophaga cynodegmi</name>
    <dbReference type="NCBI Taxonomy" id="28189"/>
    <lineage>
        <taxon>Bacteria</taxon>
        <taxon>Pseudomonadati</taxon>
        <taxon>Bacteroidota</taxon>
        <taxon>Flavobacteriia</taxon>
        <taxon>Flavobacteriales</taxon>
        <taxon>Flavobacteriaceae</taxon>
        <taxon>Capnocytophaga</taxon>
    </lineage>
</organism>
<protein>
    <submittedName>
        <fullName evidence="7">Uncharacterized protein</fullName>
    </submittedName>
</protein>
<dbReference type="AlphaFoldDB" id="A0A0B7GZS3"/>
<evidence type="ECO:0000256" key="5">
    <source>
        <dbReference type="ARBA" id="ARBA00023136"/>
    </source>
</evidence>
<gene>
    <name evidence="7" type="ORF">CCYN2B_120090</name>
</gene>
<feature type="transmembrane region" description="Helical" evidence="6">
    <location>
        <begin position="137"/>
        <end position="161"/>
    </location>
</feature>
<sequence>MIKKITNHKIFKLFKLTALEFLEDNCLKLSASLSYSTIFALPSLAILIISSVGLFYDANQVSSEFFHQLADLVGEKSALQIQSVIDNIQIDDSGRIAQWISIATLIFTASAVFAEIQSSINYIWELKAKPQKGILRIIINRLLSFAMIGALGFVLLVSLLINTFIDILFKQLSRMFSENSVYLAQIFNIAIVFSIVTIIFSFIFKTLPDGKLKWKDTLIGAGFTSILFMLGKFVIGNYLVNTAKLDVYGAAGSVLVLLVWVYYSAIILYFGAVFTKNYSEMYGTPIEPSSYSVRVIIEEREVDYAKQPSEIAEKHEDMSNKRKKINQKAS</sequence>
<feature type="transmembrane region" description="Helical" evidence="6">
    <location>
        <begin position="181"/>
        <end position="204"/>
    </location>
</feature>
<feature type="transmembrane region" description="Helical" evidence="6">
    <location>
        <begin position="38"/>
        <end position="56"/>
    </location>
</feature>
<keyword evidence="8" id="KW-1185">Reference proteome</keyword>
<evidence type="ECO:0000256" key="3">
    <source>
        <dbReference type="ARBA" id="ARBA00022692"/>
    </source>
</evidence>
<feature type="transmembrane region" description="Helical" evidence="6">
    <location>
        <begin position="216"/>
        <end position="235"/>
    </location>
</feature>